<evidence type="ECO:0000256" key="5">
    <source>
        <dbReference type="ARBA" id="ARBA00023136"/>
    </source>
</evidence>
<dbReference type="EMBL" id="AAAB01008960">
    <property type="status" value="NOT_ANNOTATED_CDS"/>
    <property type="molecule type" value="Genomic_DNA"/>
</dbReference>
<dbReference type="RefSeq" id="XP_061499608.1">
    <property type="nucleotide sequence ID" value="XM_061643624.1"/>
</dbReference>
<keyword evidence="5" id="KW-0472">Membrane</keyword>
<evidence type="ECO:0000256" key="3">
    <source>
        <dbReference type="ARBA" id="ARBA00022692"/>
    </source>
</evidence>
<dbReference type="SUPFAM" id="SSF103473">
    <property type="entry name" value="MFS general substrate transporter"/>
    <property type="match status" value="1"/>
</dbReference>
<dbReference type="RefSeq" id="XP_061499612.1">
    <property type="nucleotide sequence ID" value="XM_061643628.1"/>
</dbReference>
<dbReference type="EnsemblMetazoa" id="AGAP006345-RA">
    <property type="protein sequence ID" value="AGAP006345-PA"/>
    <property type="gene ID" value="AGAP006345"/>
</dbReference>
<dbReference type="VEuPathDB" id="VectorBase:AGAP006345"/>
<evidence type="ECO:0000313" key="8">
    <source>
        <dbReference type="Proteomes" id="UP000007062"/>
    </source>
</evidence>
<dbReference type="RefSeq" id="XP_061499609.1">
    <property type="nucleotide sequence ID" value="XM_061643625.1"/>
</dbReference>
<proteinExistence type="inferred from homology"/>
<dbReference type="RefSeq" id="XP_061499607.1">
    <property type="nucleotide sequence ID" value="XM_061643623.1"/>
</dbReference>
<evidence type="ECO:0000256" key="2">
    <source>
        <dbReference type="ARBA" id="ARBA00022448"/>
    </source>
</evidence>
<evidence type="ECO:0008006" key="9">
    <source>
        <dbReference type="Google" id="ProtNLM"/>
    </source>
</evidence>
<reference evidence="7 8" key="1">
    <citation type="journal article" date="2002" name="Science">
        <title>The genome sequence of the malaria mosquito Anopheles gambiae.</title>
        <authorList>
            <person name="Holt R.A."/>
            <person name="Subramanian G.M."/>
            <person name="Halpern A."/>
            <person name="Sutton G.G."/>
            <person name="Charlab R."/>
            <person name="Nusskern D.R."/>
            <person name="Wincker P."/>
            <person name="Clark A.G."/>
            <person name="Ribeiro J.M."/>
            <person name="Wides R."/>
            <person name="Salzberg S.L."/>
            <person name="Loftus B."/>
            <person name="Yandell M."/>
            <person name="Majoros W.H."/>
            <person name="Rusch D.B."/>
            <person name="Lai Z."/>
            <person name="Kraft C.L."/>
            <person name="Abril J.F."/>
            <person name="Anthouard V."/>
            <person name="Arensburger P."/>
            <person name="Atkinson P.W."/>
            <person name="Baden H."/>
            <person name="de Berardinis V."/>
            <person name="Baldwin D."/>
            <person name="Benes V."/>
            <person name="Biedler J."/>
            <person name="Blass C."/>
            <person name="Bolanos R."/>
            <person name="Boscus D."/>
            <person name="Barnstead M."/>
            <person name="Cai S."/>
            <person name="Center A."/>
            <person name="Chaturverdi K."/>
            <person name="Christophides G.K."/>
            <person name="Chrystal M.A."/>
            <person name="Clamp M."/>
            <person name="Cravchik A."/>
            <person name="Curwen V."/>
            <person name="Dana A."/>
            <person name="Delcher A."/>
            <person name="Dew I."/>
            <person name="Evans C.A."/>
            <person name="Flanigan M."/>
            <person name="Grundschober-Freimoser A."/>
            <person name="Friedli L."/>
            <person name="Gu Z."/>
            <person name="Guan P."/>
            <person name="Guigo R."/>
            <person name="Hillenmeyer M.E."/>
            <person name="Hladun S.L."/>
            <person name="Hogan J.R."/>
            <person name="Hong Y.S."/>
            <person name="Hoover J."/>
            <person name="Jaillon O."/>
            <person name="Ke Z."/>
            <person name="Kodira C."/>
            <person name="Kokoza E."/>
            <person name="Koutsos A."/>
            <person name="Letunic I."/>
            <person name="Levitsky A."/>
            <person name="Liang Y."/>
            <person name="Lin J.J."/>
            <person name="Lobo N.F."/>
            <person name="Lopez J.R."/>
            <person name="Malek J.A."/>
            <person name="McIntosh T.C."/>
            <person name="Meister S."/>
            <person name="Miller J."/>
            <person name="Mobarry C."/>
            <person name="Mongin E."/>
            <person name="Murphy S.D."/>
            <person name="O'Brochta D.A."/>
            <person name="Pfannkoch C."/>
            <person name="Qi R."/>
            <person name="Regier M.A."/>
            <person name="Remington K."/>
            <person name="Shao H."/>
            <person name="Sharakhova M.V."/>
            <person name="Sitter C.D."/>
            <person name="Shetty J."/>
            <person name="Smith T.J."/>
            <person name="Strong R."/>
            <person name="Sun J."/>
            <person name="Thomasova D."/>
            <person name="Ton L.Q."/>
            <person name="Topalis P."/>
            <person name="Tu Z."/>
            <person name="Unger M.F."/>
            <person name="Walenz B."/>
            <person name="Wang A."/>
            <person name="Wang J."/>
            <person name="Wang M."/>
            <person name="Wang X."/>
            <person name="Woodford K.J."/>
            <person name="Wortman J.R."/>
            <person name="Wu M."/>
            <person name="Yao A."/>
            <person name="Zdobnov E.M."/>
            <person name="Zhang H."/>
            <person name="Zhao Q."/>
            <person name="Zhao S."/>
            <person name="Zhu S.C."/>
            <person name="Zhimulev I."/>
            <person name="Coluzzi M."/>
            <person name="della Torre A."/>
            <person name="Roth C.W."/>
            <person name="Louis C."/>
            <person name="Kalush F."/>
            <person name="Mural R.J."/>
            <person name="Myers E.W."/>
            <person name="Adams M.D."/>
            <person name="Smith H.O."/>
            <person name="Broder S."/>
            <person name="Gardner M.J."/>
            <person name="Fraser C.M."/>
            <person name="Birney E."/>
            <person name="Bork P."/>
            <person name="Brey P.T."/>
            <person name="Venter J.C."/>
            <person name="Weissenbach J."/>
            <person name="Kafatos F.C."/>
            <person name="Collins F.H."/>
            <person name="Hoffman S.L."/>
        </authorList>
    </citation>
    <scope>NUCLEOTIDE SEQUENCE [LARGE SCALE GENOMIC DNA]</scope>
    <source>
        <strain evidence="7 8">PEST</strain>
    </source>
</reference>
<evidence type="ECO:0000256" key="4">
    <source>
        <dbReference type="ARBA" id="ARBA00022989"/>
    </source>
</evidence>
<name>A0A1S4GRV2_ANOGA</name>
<accession>A0A1S4GRV2</accession>
<evidence type="ECO:0000313" key="7">
    <source>
        <dbReference type="EnsemblMetazoa" id="AGAP006345-PA"/>
    </source>
</evidence>
<reference evidence="7" key="3">
    <citation type="submission" date="2020-05" db="UniProtKB">
        <authorList>
            <consortium name="EnsemblMetazoa"/>
        </authorList>
    </citation>
    <scope>IDENTIFICATION</scope>
    <source>
        <strain evidence="7">PEST</strain>
    </source>
</reference>
<keyword evidence="8" id="KW-1185">Reference proteome</keyword>
<dbReference type="RefSeq" id="XP_061499606.1">
    <property type="nucleotide sequence ID" value="XM_061643622.1"/>
</dbReference>
<reference evidence="7 8" key="2">
    <citation type="journal article" date="2004" name="Trends Parasitol.">
        <title>The Anopheles gambiae genome: an update.</title>
        <authorList>
            <person name="Mongin E."/>
            <person name="Louis C."/>
            <person name="Holt R.A."/>
            <person name="Birney E."/>
            <person name="Collins F.H."/>
        </authorList>
    </citation>
    <scope>NUCLEOTIDE SEQUENCE [LARGE SCALE GENOMIC DNA]</scope>
    <source>
        <strain evidence="7 8">PEST</strain>
    </source>
</reference>
<dbReference type="InterPro" id="IPR011701">
    <property type="entry name" value="MFS"/>
</dbReference>
<keyword evidence="2" id="KW-0813">Transport</keyword>
<evidence type="ECO:0000256" key="6">
    <source>
        <dbReference type="ARBA" id="ARBA00024338"/>
    </source>
</evidence>
<dbReference type="RefSeq" id="XP_061499610.1">
    <property type="nucleotide sequence ID" value="XM_061643626.1"/>
</dbReference>
<organism evidence="7 8">
    <name type="scientific">Anopheles gambiae</name>
    <name type="common">African malaria mosquito</name>
    <dbReference type="NCBI Taxonomy" id="7165"/>
    <lineage>
        <taxon>Eukaryota</taxon>
        <taxon>Metazoa</taxon>
        <taxon>Ecdysozoa</taxon>
        <taxon>Arthropoda</taxon>
        <taxon>Hexapoda</taxon>
        <taxon>Insecta</taxon>
        <taxon>Pterygota</taxon>
        <taxon>Neoptera</taxon>
        <taxon>Endopterygota</taxon>
        <taxon>Diptera</taxon>
        <taxon>Nematocera</taxon>
        <taxon>Culicoidea</taxon>
        <taxon>Culicidae</taxon>
        <taxon>Anophelinae</taxon>
        <taxon>Anopheles</taxon>
    </lineage>
</organism>
<dbReference type="RefSeq" id="XP_061499613.1">
    <property type="nucleotide sequence ID" value="XM_061643629.1"/>
</dbReference>
<dbReference type="VEuPathDB" id="VectorBase:AGAMI1_003926"/>
<dbReference type="InterPro" id="IPR036259">
    <property type="entry name" value="MFS_trans_sf"/>
</dbReference>
<evidence type="ECO:0000256" key="1">
    <source>
        <dbReference type="ARBA" id="ARBA00004141"/>
    </source>
</evidence>
<dbReference type="PANTHER" id="PTHR23505">
    <property type="entry name" value="SPINSTER"/>
    <property type="match status" value="1"/>
</dbReference>
<dbReference type="PANTHER" id="PTHR23505:SF79">
    <property type="entry name" value="PROTEIN SPINSTER"/>
    <property type="match status" value="1"/>
</dbReference>
<dbReference type="RefSeq" id="XP_061499605.1">
    <property type="nucleotide sequence ID" value="XM_061643621.1"/>
</dbReference>
<keyword evidence="3" id="KW-0812">Transmembrane</keyword>
<dbReference type="InParanoid" id="A0A1S4GRV2"/>
<dbReference type="GO" id="GO:0022857">
    <property type="term" value="F:transmembrane transporter activity"/>
    <property type="evidence" value="ECO:0000318"/>
    <property type="project" value="GO_Central"/>
</dbReference>
<keyword evidence="4" id="KW-1133">Transmembrane helix</keyword>
<comment type="subcellular location">
    <subcellularLocation>
        <location evidence="1">Membrane</location>
        <topology evidence="1">Multi-pass membrane protein</topology>
    </subcellularLocation>
</comment>
<protein>
    <recommendedName>
        <fullName evidence="9">Major facilitator superfamily (MFS) profile domain-containing protein</fullName>
    </recommendedName>
</protein>
<dbReference type="AlphaFoldDB" id="A0A1S4GRV2"/>
<dbReference type="GeneID" id="5666916"/>
<sequence>MNQPASGGTQPNANGQNPKESDAGNQTHLARNILTISSAISMLEQQEIRDNTQGKGNTNRVTGNPSIVSDSFNLFVQSLPNLINQADLYLFSDAMVNKQSVYGINEDQKSLQLVVFLVTYVICLIPFGKWCKRYLAKWIVVLMISLLIIAAVVGWFVDNLFSVFSERIVIGVGLASLYAIAPTIKYDYDVGTPSVGEMIRRILSCYYLPTPVGSALGLIVAAIITFLDCSSRVIMVLSIIGLVLSLIYRYPQRGQSTHPMQTTSFIEEVEEFSKNKTFFLLTIIVTCLAISTNGLNWWNVKYIYEGLILQPGNQNVALYDVSCIFGFFIIATSVGMQIVSYLPCLTQATNAKTKLCIIMLLSGMMLGTAWYMVRVEIRATYALFVLSEISLHIVWPLANDILRSVVEPARQPTAVSFQNHIRSLYVFVVVGPINFYFQFVLGSVQTVNDMLYETNFSEEHSWKLQILAKNYALLKLFFVGVGFIFFLVTFCIGRDRARVESVVPGNQPNYKLDVMQVGSASNLEAAIPPPNTPQ</sequence>
<dbReference type="RefSeq" id="XP_061499611.1">
    <property type="nucleotide sequence ID" value="XM_061643627.1"/>
</dbReference>
<dbReference type="InterPro" id="IPR044770">
    <property type="entry name" value="MFS_spinster-like"/>
</dbReference>
<dbReference type="GO" id="GO:0016020">
    <property type="term" value="C:membrane"/>
    <property type="evidence" value="ECO:0000318"/>
    <property type="project" value="GO_Central"/>
</dbReference>
<comment type="similarity">
    <text evidence="6">Belongs to the major facilitator superfamily. Spinster (TC 2.A.1.49) family.</text>
</comment>
<dbReference type="Gene3D" id="1.20.1250.20">
    <property type="entry name" value="MFS general substrate transporter like domains"/>
    <property type="match status" value="1"/>
</dbReference>
<dbReference type="Proteomes" id="UP000007062">
    <property type="component" value="Chromosome 2L"/>
</dbReference>
<dbReference type="Pfam" id="PF07690">
    <property type="entry name" value="MFS_1"/>
    <property type="match status" value="1"/>
</dbReference>